<evidence type="ECO:0000313" key="10">
    <source>
        <dbReference type="EMBL" id="EDR14932.1"/>
    </source>
</evidence>
<evidence type="ECO:0000256" key="1">
    <source>
        <dbReference type="ARBA" id="ARBA00004395"/>
    </source>
</evidence>
<dbReference type="KEGG" id="lbc:LACBIDRAFT_306220"/>
<evidence type="ECO:0000256" key="7">
    <source>
        <dbReference type="ARBA" id="ARBA00023136"/>
    </source>
</evidence>
<evidence type="ECO:0000256" key="8">
    <source>
        <dbReference type="ARBA" id="ARBA00031340"/>
    </source>
</evidence>
<keyword evidence="5" id="KW-0653">Protein transport</keyword>
<dbReference type="Proteomes" id="UP000001194">
    <property type="component" value="Unassembled WGS sequence"/>
</dbReference>
<dbReference type="GO" id="GO:0000139">
    <property type="term" value="C:Golgi membrane"/>
    <property type="evidence" value="ECO:0007669"/>
    <property type="project" value="UniProtKB-SubCell"/>
</dbReference>
<dbReference type="PANTHER" id="PTHR24016">
    <property type="entry name" value="CONSERVED OLIGOMERIC GOLGI COMPLEX SUBUNIT 4"/>
    <property type="match status" value="1"/>
</dbReference>
<reference evidence="10 11" key="1">
    <citation type="journal article" date="2008" name="Nature">
        <title>The genome of Laccaria bicolor provides insights into mycorrhizal symbiosis.</title>
        <authorList>
            <person name="Martin F."/>
            <person name="Aerts A."/>
            <person name="Ahren D."/>
            <person name="Brun A."/>
            <person name="Danchin E.G.J."/>
            <person name="Duchaussoy F."/>
            <person name="Gibon J."/>
            <person name="Kohler A."/>
            <person name="Lindquist E."/>
            <person name="Pereda V."/>
            <person name="Salamov A."/>
            <person name="Shapiro H.J."/>
            <person name="Wuyts J."/>
            <person name="Blaudez D."/>
            <person name="Buee M."/>
            <person name="Brokstein P."/>
            <person name="Canbaeck B."/>
            <person name="Cohen D."/>
            <person name="Courty P.E."/>
            <person name="Coutinho P.M."/>
            <person name="Delaruelle C."/>
            <person name="Detter J.C."/>
            <person name="Deveau A."/>
            <person name="DiFazio S."/>
            <person name="Duplessis S."/>
            <person name="Fraissinet-Tachet L."/>
            <person name="Lucic E."/>
            <person name="Frey-Klett P."/>
            <person name="Fourrey C."/>
            <person name="Feussner I."/>
            <person name="Gay G."/>
            <person name="Grimwood J."/>
            <person name="Hoegger P.J."/>
            <person name="Jain P."/>
            <person name="Kilaru S."/>
            <person name="Labbe J."/>
            <person name="Lin Y.C."/>
            <person name="Legue V."/>
            <person name="Le Tacon F."/>
            <person name="Marmeisse R."/>
            <person name="Melayah D."/>
            <person name="Montanini B."/>
            <person name="Muratet M."/>
            <person name="Nehls U."/>
            <person name="Niculita-Hirzel H."/>
            <person name="Oudot-Le Secq M.P."/>
            <person name="Peter M."/>
            <person name="Quesneville H."/>
            <person name="Rajashekar B."/>
            <person name="Reich M."/>
            <person name="Rouhier N."/>
            <person name="Schmutz J."/>
            <person name="Yin T."/>
            <person name="Chalot M."/>
            <person name="Henrissat B."/>
            <person name="Kuees U."/>
            <person name="Lucas S."/>
            <person name="Van de Peer Y."/>
            <person name="Podila G.K."/>
            <person name="Polle A."/>
            <person name="Pukkila P.J."/>
            <person name="Richardson P.M."/>
            <person name="Rouze P."/>
            <person name="Sanders I.R."/>
            <person name="Stajich J.E."/>
            <person name="Tunlid A."/>
            <person name="Tuskan G."/>
            <person name="Grigoriev I.V."/>
        </authorList>
    </citation>
    <scope>NUCLEOTIDE SEQUENCE [LARGE SCALE GENOMIC DNA]</scope>
    <source>
        <strain evidence="11">S238N-H82 / ATCC MYA-4686</strain>
    </source>
</reference>
<accession>B0CT70</accession>
<dbReference type="InterPro" id="IPR048682">
    <property type="entry name" value="COG4"/>
</dbReference>
<keyword evidence="4" id="KW-0813">Transport</keyword>
<evidence type="ECO:0000259" key="9">
    <source>
        <dbReference type="SMART" id="SM00762"/>
    </source>
</evidence>
<sequence length="725" mass="82194">MDPRSLTTLPEILSALSAFQSEEAELSNALSDLLDARDPIVASLNRLRSLLPQLDECRLEASFLSQKVSNTAKTAERVGSRVRCLDEEMGRVREAADRVGQVMDLKSSLASLQASIDSRDWESAARHCARAMSLPLEVISGPFAETAVPTSESHLPPVQTLQAAREKLLVIFRQNFEQASRSRDSTATSRFFKLFPAIGWETEGLDAYAAFVVDLVRVRAPASAKTSSPLYYITALTALFESIAMIVDQHQPVVEKYYGSGKMEIVVQRLLEECDRVTKSLRDGWEEDRSMKRKLAEVINNPPIPMFSSGIRRQQTMVADEAVIDPRDIDKVLSEIAGMMSRWNLFKKFLSEALKKESTEEPENLTSQHLSETRLVDDTSSNGVFEDLVTAYYIPLEIWYTRTIIDKAHRLSSTDLSQSPITTTTPDDVFYILKSVTSRLLTTGSLTSVERTLEQLRDTIDQDYIGVIKKRLDEIYRNPGSGNSNVRPDRVERENRIAFITLLNDLDLSASHLERLIRDLSESSSIPQHFRDKEQTLVKGHISSFSTLVSRFRSTLRVGVEQLFNQLIRPKLRNLVPDIYKDISYVLDDDGYSTADYQDLTRKRFVKVWESLVDGYKDTFSDGNYRMFFGLALEVLLRPWEKFVLGLRFTELGAIRFDRDLRGITTYLASQIAFGDVREKFLRLQQISTLLNLDSEEDVDEFYNGSGISWKLSTQEAKTIASLKL</sequence>
<dbReference type="PANTHER" id="PTHR24016:SF0">
    <property type="entry name" value="CONSERVED OLIGOMERIC GOLGI COMPLEX SUBUNIT 4"/>
    <property type="match status" value="1"/>
</dbReference>
<dbReference type="Pfam" id="PF08318">
    <property type="entry name" value="COG4_m"/>
    <property type="match status" value="1"/>
</dbReference>
<dbReference type="InterPro" id="IPR048684">
    <property type="entry name" value="COG4_C"/>
</dbReference>
<comment type="similarity">
    <text evidence="2">Belongs to the COG4 family.</text>
</comment>
<evidence type="ECO:0000313" key="11">
    <source>
        <dbReference type="Proteomes" id="UP000001194"/>
    </source>
</evidence>
<dbReference type="EMBL" id="DS547092">
    <property type="protein sequence ID" value="EDR14932.1"/>
    <property type="molecule type" value="Genomic_DNA"/>
</dbReference>
<feature type="domain" description="COG4 transport protein middle alpha-helical bundle" evidence="9">
    <location>
        <begin position="161"/>
        <end position="473"/>
    </location>
</feature>
<gene>
    <name evidence="10" type="ORF">LACBIDRAFT_306220</name>
</gene>
<dbReference type="OrthoDB" id="47059at2759"/>
<dbReference type="GeneID" id="6070655"/>
<dbReference type="RefSeq" id="XP_001875491.1">
    <property type="nucleotide sequence ID" value="XM_001875456.1"/>
</dbReference>
<dbReference type="FunCoup" id="B0CT70">
    <property type="interactions" value="507"/>
</dbReference>
<dbReference type="HOGENOM" id="CLU_014853_3_1_1"/>
<dbReference type="Gene3D" id="1.10.287.1060">
    <property type="entry name" value="ESAT-6-like"/>
    <property type="match status" value="1"/>
</dbReference>
<dbReference type="Gene3D" id="1.20.58.1970">
    <property type="match status" value="1"/>
</dbReference>
<evidence type="ECO:0000256" key="5">
    <source>
        <dbReference type="ARBA" id="ARBA00022927"/>
    </source>
</evidence>
<dbReference type="InParanoid" id="B0CT70"/>
<dbReference type="Pfam" id="PF20662">
    <property type="entry name" value="COG4_C"/>
    <property type="match status" value="1"/>
</dbReference>
<dbReference type="GO" id="GO:0015031">
    <property type="term" value="P:protein transport"/>
    <property type="evidence" value="ECO:0007669"/>
    <property type="project" value="UniProtKB-KW"/>
</dbReference>
<proteinExistence type="inferred from homology"/>
<dbReference type="SMART" id="SM00762">
    <property type="entry name" value="Cog4"/>
    <property type="match status" value="1"/>
</dbReference>
<keyword evidence="6" id="KW-0333">Golgi apparatus</keyword>
<evidence type="ECO:0000256" key="4">
    <source>
        <dbReference type="ARBA" id="ARBA00022448"/>
    </source>
</evidence>
<dbReference type="Pfam" id="PF20663">
    <property type="entry name" value="COG4_N"/>
    <property type="match status" value="1"/>
</dbReference>
<dbReference type="AlphaFoldDB" id="B0CT70"/>
<dbReference type="STRING" id="486041.B0CT70"/>
<evidence type="ECO:0000256" key="3">
    <source>
        <dbReference type="ARBA" id="ARBA00020975"/>
    </source>
</evidence>
<dbReference type="InterPro" id="IPR048680">
    <property type="entry name" value="COG4_N"/>
</dbReference>
<keyword evidence="7" id="KW-0472">Membrane</keyword>
<evidence type="ECO:0000256" key="6">
    <source>
        <dbReference type="ARBA" id="ARBA00023034"/>
    </source>
</evidence>
<comment type="subcellular location">
    <subcellularLocation>
        <location evidence="1">Golgi apparatus membrane</location>
        <topology evidence="1">Peripheral membrane protein</topology>
    </subcellularLocation>
</comment>
<protein>
    <recommendedName>
        <fullName evidence="3">Conserved oligomeric Golgi complex subunit 4</fullName>
    </recommendedName>
    <alternativeName>
        <fullName evidence="8">Component of oligomeric Golgi complex 4</fullName>
    </alternativeName>
</protein>
<organism evidence="11">
    <name type="scientific">Laccaria bicolor (strain S238N-H82 / ATCC MYA-4686)</name>
    <name type="common">Bicoloured deceiver</name>
    <name type="synonym">Laccaria laccata var. bicolor</name>
    <dbReference type="NCBI Taxonomy" id="486041"/>
    <lineage>
        <taxon>Eukaryota</taxon>
        <taxon>Fungi</taxon>
        <taxon>Dikarya</taxon>
        <taxon>Basidiomycota</taxon>
        <taxon>Agaricomycotina</taxon>
        <taxon>Agaricomycetes</taxon>
        <taxon>Agaricomycetidae</taxon>
        <taxon>Agaricales</taxon>
        <taxon>Agaricineae</taxon>
        <taxon>Hydnangiaceae</taxon>
        <taxon>Laccaria</taxon>
    </lineage>
</organism>
<keyword evidence="11" id="KW-1185">Reference proteome</keyword>
<evidence type="ECO:0000256" key="2">
    <source>
        <dbReference type="ARBA" id="ARBA00009215"/>
    </source>
</evidence>
<name>B0CT70_LACBS</name>
<dbReference type="InterPro" id="IPR013167">
    <property type="entry name" value="COG4_M"/>
</dbReference>